<organism evidence="1">
    <name type="scientific">Notodromas monacha</name>
    <dbReference type="NCBI Taxonomy" id="399045"/>
    <lineage>
        <taxon>Eukaryota</taxon>
        <taxon>Metazoa</taxon>
        <taxon>Ecdysozoa</taxon>
        <taxon>Arthropoda</taxon>
        <taxon>Crustacea</taxon>
        <taxon>Oligostraca</taxon>
        <taxon>Ostracoda</taxon>
        <taxon>Podocopa</taxon>
        <taxon>Podocopida</taxon>
        <taxon>Cypridocopina</taxon>
        <taxon>Cypridoidea</taxon>
        <taxon>Cyprididae</taxon>
        <taxon>Notodromas</taxon>
    </lineage>
</organism>
<keyword evidence="2" id="KW-1185">Reference proteome</keyword>
<gene>
    <name evidence="1" type="ORF">NMOB1V02_LOCUS9380</name>
</gene>
<evidence type="ECO:0000313" key="1">
    <source>
        <dbReference type="EMBL" id="CAD7281743.1"/>
    </source>
</evidence>
<name>A0A7R9BWI5_9CRUS</name>
<dbReference type="Proteomes" id="UP000678499">
    <property type="component" value="Unassembled WGS sequence"/>
</dbReference>
<protein>
    <submittedName>
        <fullName evidence="1">Uncharacterized protein</fullName>
    </submittedName>
</protein>
<dbReference type="EMBL" id="CAJPEX010003139">
    <property type="protein sequence ID" value="CAG0921895.1"/>
    <property type="molecule type" value="Genomic_DNA"/>
</dbReference>
<dbReference type="EMBL" id="OA885176">
    <property type="protein sequence ID" value="CAD7281743.1"/>
    <property type="molecule type" value="Genomic_DNA"/>
</dbReference>
<accession>A0A7R9BWI5</accession>
<dbReference type="AlphaFoldDB" id="A0A7R9BWI5"/>
<evidence type="ECO:0000313" key="2">
    <source>
        <dbReference type="Proteomes" id="UP000678499"/>
    </source>
</evidence>
<reference evidence="1" key="1">
    <citation type="submission" date="2020-11" db="EMBL/GenBank/DDBJ databases">
        <authorList>
            <person name="Tran Van P."/>
        </authorList>
    </citation>
    <scope>NUCLEOTIDE SEQUENCE</scope>
</reference>
<proteinExistence type="predicted"/>
<sequence>MVLRGREVFDASHEIFLVETGCDDFQVIITEMEGCGTVYHSELVVDRKDLMMMTLISFPEVRKTYSLAHKKISALDDLEATIRKNAKLISKILRGKLGYDKKKGASSFEWRTFLGSVDTLPEPARPLILSSRAYVYPSGSRIPPRTQRMIGLQVVLAGISPYLFCCCCFFQGLENVGRRKEDEALLSKVDRLIFGNLSRRRMGKHPGNRMHDRFRVPFVVVFAANMKFPAGAYCDDGYTNRVCVEIEIDHLPGGGPFSSMAPWPPNLKSFFSPGKRKKYPEVLQGLNRDLGPVIYPGVKLRTPTSRDARAVHCRALRKTLNRDQHVPPRERRAGRGADRLNRALELGDMVRRPASVCVARSGLVLWAVCVPVCSAS</sequence>